<feature type="domain" description="Heparan-alpha-glucosaminide N-acetyltransferase catalytic" evidence="2">
    <location>
        <begin position="20"/>
        <end position="248"/>
    </location>
</feature>
<reference evidence="3" key="1">
    <citation type="journal article" date="2021" name="PeerJ">
        <title>Extensive microbial diversity within the chicken gut microbiome revealed by metagenomics and culture.</title>
        <authorList>
            <person name="Gilroy R."/>
            <person name="Ravi A."/>
            <person name="Getino M."/>
            <person name="Pursley I."/>
            <person name="Horton D.L."/>
            <person name="Alikhan N.F."/>
            <person name="Baker D."/>
            <person name="Gharbi K."/>
            <person name="Hall N."/>
            <person name="Watson M."/>
            <person name="Adriaenssens E.M."/>
            <person name="Foster-Nyarko E."/>
            <person name="Jarju S."/>
            <person name="Secka A."/>
            <person name="Antonio M."/>
            <person name="Oren A."/>
            <person name="Chaudhuri R.R."/>
            <person name="La Ragione R."/>
            <person name="Hildebrand F."/>
            <person name="Pallen M.J."/>
        </authorList>
    </citation>
    <scope>NUCLEOTIDE SEQUENCE</scope>
    <source>
        <strain evidence="3">ChiBcec16-3735</strain>
    </source>
</reference>
<feature type="transmembrane region" description="Helical" evidence="1">
    <location>
        <begin position="137"/>
        <end position="153"/>
    </location>
</feature>
<comment type="caution">
    <text evidence="3">The sequence shown here is derived from an EMBL/GenBank/DDBJ whole genome shotgun (WGS) entry which is preliminary data.</text>
</comment>
<feature type="transmembrane region" description="Helical" evidence="1">
    <location>
        <begin position="30"/>
        <end position="49"/>
    </location>
</feature>
<protein>
    <submittedName>
        <fullName evidence="3">DUF1624 domain-containing protein</fullName>
    </submittedName>
</protein>
<feature type="transmembrane region" description="Helical" evidence="1">
    <location>
        <begin position="112"/>
        <end position="130"/>
    </location>
</feature>
<proteinExistence type="predicted"/>
<keyword evidence="1" id="KW-0812">Transmembrane</keyword>
<dbReference type="Proteomes" id="UP000824065">
    <property type="component" value="Unassembled WGS sequence"/>
</dbReference>
<reference evidence="3" key="2">
    <citation type="submission" date="2021-04" db="EMBL/GenBank/DDBJ databases">
        <authorList>
            <person name="Gilroy R."/>
        </authorList>
    </citation>
    <scope>NUCLEOTIDE SEQUENCE</scope>
    <source>
        <strain evidence="3">ChiBcec16-3735</strain>
    </source>
</reference>
<feature type="transmembrane region" description="Helical" evidence="1">
    <location>
        <begin position="196"/>
        <end position="212"/>
    </location>
</feature>
<gene>
    <name evidence="3" type="ORF">H9725_03560</name>
</gene>
<evidence type="ECO:0000313" key="3">
    <source>
        <dbReference type="EMBL" id="HIZ57647.1"/>
    </source>
</evidence>
<sequence>MGRNVNVNVTAKEETAPKPRYALLDELRGLALISMMGYHAMWDLVYMFGLDAPWYGGLAGFLWQQITCCVFVLLSGFCLRLGRHPIRRGLIVFGGGALVTLVTLVAMPADLVLLGVLTFLGSAMILTGALRPLLEKLPAWAGLAGSILLFVVTREVNSGYLGWGDWVIAWLPGTLYRNLLTAFLGFPGPGFYSTDYFSLMPWLFLFWAGYFLQKMVGRERMEPLRASVCPPLGWIGRHSLLLYLLHQPVIYGVLMAWNALR</sequence>
<dbReference type="AlphaFoldDB" id="A0A9D2FFU9"/>
<feature type="transmembrane region" description="Helical" evidence="1">
    <location>
        <begin position="61"/>
        <end position="82"/>
    </location>
</feature>
<evidence type="ECO:0000256" key="1">
    <source>
        <dbReference type="SAM" id="Phobius"/>
    </source>
</evidence>
<keyword evidence="1" id="KW-1133">Transmembrane helix</keyword>
<evidence type="ECO:0000259" key="2">
    <source>
        <dbReference type="Pfam" id="PF07786"/>
    </source>
</evidence>
<dbReference type="Pfam" id="PF07786">
    <property type="entry name" value="HGSNAT_cat"/>
    <property type="match status" value="1"/>
</dbReference>
<dbReference type="EMBL" id="DXBJ01000024">
    <property type="protein sequence ID" value="HIZ57647.1"/>
    <property type="molecule type" value="Genomic_DNA"/>
</dbReference>
<accession>A0A9D2FFU9</accession>
<feature type="transmembrane region" description="Helical" evidence="1">
    <location>
        <begin position="89"/>
        <end position="106"/>
    </location>
</feature>
<evidence type="ECO:0000313" key="4">
    <source>
        <dbReference type="Proteomes" id="UP000824065"/>
    </source>
</evidence>
<keyword evidence="1" id="KW-0472">Membrane</keyword>
<dbReference type="InterPro" id="IPR012429">
    <property type="entry name" value="HGSNAT_cat"/>
</dbReference>
<name>A0A9D2FFU9_9FIRM</name>
<organism evidence="3 4">
    <name type="scientific">Candidatus Faecalibacterium gallistercoris</name>
    <dbReference type="NCBI Taxonomy" id="2838579"/>
    <lineage>
        <taxon>Bacteria</taxon>
        <taxon>Bacillati</taxon>
        <taxon>Bacillota</taxon>
        <taxon>Clostridia</taxon>
        <taxon>Eubacteriales</taxon>
        <taxon>Oscillospiraceae</taxon>
        <taxon>Faecalibacterium</taxon>
    </lineage>
</organism>